<evidence type="ECO:0000256" key="1">
    <source>
        <dbReference type="SAM" id="SignalP"/>
    </source>
</evidence>
<dbReference type="InterPro" id="IPR052802">
    <property type="entry name" value="KNTC1"/>
</dbReference>
<evidence type="ECO:0000313" key="4">
    <source>
        <dbReference type="Proteomes" id="UP000595437"/>
    </source>
</evidence>
<feature type="signal peptide" evidence="1">
    <location>
        <begin position="1"/>
        <end position="21"/>
    </location>
</feature>
<keyword evidence="1" id="KW-0732">Signal</keyword>
<dbReference type="GO" id="GO:0000070">
    <property type="term" value="P:mitotic sister chromatid segregation"/>
    <property type="evidence" value="ECO:0007669"/>
    <property type="project" value="TreeGrafter"/>
</dbReference>
<keyword evidence="4" id="KW-1185">Reference proteome</keyword>
<dbReference type="GO" id="GO:0031267">
    <property type="term" value="F:small GTPase binding"/>
    <property type="evidence" value="ECO:0007669"/>
    <property type="project" value="TreeGrafter"/>
</dbReference>
<dbReference type="GO" id="GO:0007094">
    <property type="term" value="P:mitotic spindle assembly checkpoint signaling"/>
    <property type="evidence" value="ECO:0007669"/>
    <property type="project" value="TreeGrafter"/>
</dbReference>
<protein>
    <submittedName>
        <fullName evidence="3">Kinetochoreassociated protein 1like</fullName>
    </submittedName>
</protein>
<dbReference type="Pfam" id="PF24506">
    <property type="entry name" value="KNTC1_N"/>
    <property type="match status" value="1"/>
</dbReference>
<feature type="non-terminal residue" evidence="3">
    <location>
        <position position="1"/>
    </location>
</feature>
<dbReference type="PANTHER" id="PTHR15688:SF1">
    <property type="entry name" value="KINETOCHORE-ASSOCIATED PROTEIN 1"/>
    <property type="match status" value="1"/>
</dbReference>
<organism evidence="3 4">
    <name type="scientific">Caligus rogercresseyi</name>
    <name type="common">Sea louse</name>
    <dbReference type="NCBI Taxonomy" id="217165"/>
    <lineage>
        <taxon>Eukaryota</taxon>
        <taxon>Metazoa</taxon>
        <taxon>Ecdysozoa</taxon>
        <taxon>Arthropoda</taxon>
        <taxon>Crustacea</taxon>
        <taxon>Multicrustacea</taxon>
        <taxon>Hexanauplia</taxon>
        <taxon>Copepoda</taxon>
        <taxon>Siphonostomatoida</taxon>
        <taxon>Caligidae</taxon>
        <taxon>Caligus</taxon>
    </lineage>
</organism>
<gene>
    <name evidence="3" type="ORF">FKW44_002494</name>
</gene>
<dbReference type="GO" id="GO:0005737">
    <property type="term" value="C:cytoplasm"/>
    <property type="evidence" value="ECO:0007669"/>
    <property type="project" value="TreeGrafter"/>
</dbReference>
<evidence type="ECO:0000259" key="2">
    <source>
        <dbReference type="Pfam" id="PF24506"/>
    </source>
</evidence>
<reference evidence="4" key="1">
    <citation type="submission" date="2021-01" db="EMBL/GenBank/DDBJ databases">
        <title>Caligus Genome Assembly.</title>
        <authorList>
            <person name="Gallardo-Escarate C."/>
        </authorList>
    </citation>
    <scope>NUCLEOTIDE SEQUENCE [LARGE SCALE GENOMIC DNA]</scope>
</reference>
<evidence type="ECO:0000313" key="3">
    <source>
        <dbReference type="EMBL" id="QQP57484.1"/>
    </source>
</evidence>
<dbReference type="GO" id="GO:1990423">
    <property type="term" value="C:RZZ complex"/>
    <property type="evidence" value="ECO:0007669"/>
    <property type="project" value="TreeGrafter"/>
</dbReference>
<feature type="chain" id="PRO_5031296587" evidence="1">
    <location>
        <begin position="22"/>
        <end position="329"/>
    </location>
</feature>
<dbReference type="GO" id="GO:1903394">
    <property type="term" value="P:protein localization to kinetochore involved in kinetochore assembly"/>
    <property type="evidence" value="ECO:0007669"/>
    <property type="project" value="TreeGrafter"/>
</dbReference>
<dbReference type="Proteomes" id="UP000595437">
    <property type="component" value="Chromosome 2"/>
</dbReference>
<dbReference type="AlphaFoldDB" id="A0A7T8QWB7"/>
<dbReference type="InterPro" id="IPR055402">
    <property type="entry name" value="KNTC1_N"/>
</dbReference>
<name>A0A7T8QWB7_CALRO</name>
<accession>A0A7T8QWB7</accession>
<sequence length="329" mass="37096">MFRSSSSLLLVFLRLSFRVSLKIMVWSPNFGTRFAFESQEKLFDVVTQATIHADSHSEPFLWRRPLLSLGSSLHLLRGSSAEDESISYLSCSPCGHFLVLGLPRDCRFLHLPTGTLIPPINLDSLNSDIIYANWGEKRLHLVTGDSQLVSIHGLDWSLLHTALLASDMEALQDLQRDILIGSRFPSQDPSKEHSKSTAYSTARTPSPKHFVYLKYKSPESVPLRRIPMCSSSWTRSPGRSTCSPLEDMVLLEESSEEAELQLILITRRGSLQIRGFPSFELIYELKVHDFSRLMQTCSNQETPYFLEGSEKGTDFCLRVRGIVEASPDA</sequence>
<dbReference type="EMBL" id="CP045891">
    <property type="protein sequence ID" value="QQP57484.1"/>
    <property type="molecule type" value="Genomic_DNA"/>
</dbReference>
<feature type="domain" description="KNTC1 N-terminal" evidence="2">
    <location>
        <begin position="254"/>
        <end position="311"/>
    </location>
</feature>
<proteinExistence type="predicted"/>
<dbReference type="GO" id="GO:0005828">
    <property type="term" value="C:kinetochore microtubule"/>
    <property type="evidence" value="ECO:0007669"/>
    <property type="project" value="TreeGrafter"/>
</dbReference>
<dbReference type="PANTHER" id="PTHR15688">
    <property type="entry name" value="KINETOCHORE-ASSOCIATED PROTEIN 1"/>
    <property type="match status" value="1"/>
</dbReference>